<dbReference type="SUPFAM" id="SSF54427">
    <property type="entry name" value="NTF2-like"/>
    <property type="match status" value="1"/>
</dbReference>
<gene>
    <name evidence="2" type="ORF">SAMN04488135_10937</name>
</gene>
<dbReference type="STRING" id="658167.SAMN04488135_10937"/>
<sequence>MDTASTSTVAQGEIRARVESWIEAVKGGDVKAIMSHYASDVVAFDAVSQLQFKGVQDYGKHWEACMAMCPGPMIFEPRELDIAAQGDLAFGHCLLRCGMKDDKGQEKASWMRMSSCYRQIDGKWTIVHEHFSAPFDMQSGKALFDLTPDGAPAVSRIPRGMNSITPHLICAGAADAVEFYKKAFNATEIRRLAGPEGKLVHASVRIGDSVVMLMDEFPQWGSLGPKSLKGSPVTVHLYVDDVDASMERAAAAGAKVVMPAEDMFWGDRYGVVEDPFGHRWSIATHIRDVSPEEMQKGAQNACTQGAADQA</sequence>
<dbReference type="InterPro" id="IPR037523">
    <property type="entry name" value="VOC_core"/>
</dbReference>
<dbReference type="Gene3D" id="3.30.720.110">
    <property type="match status" value="1"/>
</dbReference>
<dbReference type="PANTHER" id="PTHR34109:SF1">
    <property type="entry name" value="VOC DOMAIN-CONTAINING PROTEIN"/>
    <property type="match status" value="1"/>
</dbReference>
<keyword evidence="3" id="KW-1185">Reference proteome</keyword>
<dbReference type="EMBL" id="FQXE01000009">
    <property type="protein sequence ID" value="SHI10634.1"/>
    <property type="molecule type" value="Genomic_DNA"/>
</dbReference>
<dbReference type="AlphaFoldDB" id="A0A1M5YFG2"/>
<dbReference type="InterPro" id="IPR004360">
    <property type="entry name" value="Glyas_Fos-R_dOase_dom"/>
</dbReference>
<evidence type="ECO:0000259" key="1">
    <source>
        <dbReference type="PROSITE" id="PS51819"/>
    </source>
</evidence>
<reference evidence="2 3" key="1">
    <citation type="submission" date="2016-11" db="EMBL/GenBank/DDBJ databases">
        <authorList>
            <person name="Jaros S."/>
            <person name="Januszkiewicz K."/>
            <person name="Wedrychowicz H."/>
        </authorList>
    </citation>
    <scope>NUCLEOTIDE SEQUENCE [LARGE SCALE GENOMIC DNA]</scope>
    <source>
        <strain evidence="2 3">CGMCC 1.10190</strain>
    </source>
</reference>
<name>A0A1M5YFG2_9BURK</name>
<proteinExistence type="predicted"/>
<dbReference type="Proteomes" id="UP000184226">
    <property type="component" value="Unassembled WGS sequence"/>
</dbReference>
<dbReference type="InterPro" id="IPR029068">
    <property type="entry name" value="Glyas_Bleomycin-R_OHBP_Dase"/>
</dbReference>
<dbReference type="InterPro" id="IPR032710">
    <property type="entry name" value="NTF2-like_dom_sf"/>
</dbReference>
<dbReference type="InterPro" id="IPR037401">
    <property type="entry name" value="SnoaL-like"/>
</dbReference>
<dbReference type="SUPFAM" id="SSF54593">
    <property type="entry name" value="Glyoxalase/Bleomycin resistance protein/Dihydroxybiphenyl dioxygenase"/>
    <property type="match status" value="1"/>
</dbReference>
<dbReference type="Gene3D" id="3.10.450.50">
    <property type="match status" value="1"/>
</dbReference>
<dbReference type="CDD" id="cd07246">
    <property type="entry name" value="VOC_like"/>
    <property type="match status" value="1"/>
</dbReference>
<dbReference type="Pfam" id="PF13474">
    <property type="entry name" value="SnoaL_3"/>
    <property type="match status" value="1"/>
</dbReference>
<organism evidence="2 3">
    <name type="scientific">Pollutimonas bauzanensis</name>
    <dbReference type="NCBI Taxonomy" id="658167"/>
    <lineage>
        <taxon>Bacteria</taxon>
        <taxon>Pseudomonadati</taxon>
        <taxon>Pseudomonadota</taxon>
        <taxon>Betaproteobacteria</taxon>
        <taxon>Burkholderiales</taxon>
        <taxon>Alcaligenaceae</taxon>
        <taxon>Pollutimonas</taxon>
    </lineage>
</organism>
<protein>
    <submittedName>
        <fullName evidence="2">Uncharacterized conserved protein PhnB, glyoxalase superfamily</fullName>
    </submittedName>
</protein>
<dbReference type="Gene3D" id="3.30.720.120">
    <property type="match status" value="1"/>
</dbReference>
<dbReference type="Pfam" id="PF00903">
    <property type="entry name" value="Glyoxalase"/>
    <property type="match status" value="1"/>
</dbReference>
<dbReference type="OrthoDB" id="9795306at2"/>
<evidence type="ECO:0000313" key="2">
    <source>
        <dbReference type="EMBL" id="SHI10634.1"/>
    </source>
</evidence>
<evidence type="ECO:0000313" key="3">
    <source>
        <dbReference type="Proteomes" id="UP000184226"/>
    </source>
</evidence>
<dbReference type="PROSITE" id="PS51819">
    <property type="entry name" value="VOC"/>
    <property type="match status" value="1"/>
</dbReference>
<accession>A0A1M5YFG2</accession>
<dbReference type="PANTHER" id="PTHR34109">
    <property type="entry name" value="BNAUNNG04460D PROTEIN-RELATED"/>
    <property type="match status" value="1"/>
</dbReference>
<feature type="domain" description="VOC" evidence="1">
    <location>
        <begin position="160"/>
        <end position="285"/>
    </location>
</feature>